<evidence type="ECO:0000313" key="1">
    <source>
        <dbReference type="EMBL" id="GIY15641.1"/>
    </source>
</evidence>
<reference evidence="1 2" key="1">
    <citation type="submission" date="2021-06" db="EMBL/GenBank/DDBJ databases">
        <title>Caerostris extrusa draft genome.</title>
        <authorList>
            <person name="Kono N."/>
            <person name="Arakawa K."/>
        </authorList>
    </citation>
    <scope>NUCLEOTIDE SEQUENCE [LARGE SCALE GENOMIC DNA]</scope>
</reference>
<evidence type="ECO:0000313" key="2">
    <source>
        <dbReference type="Proteomes" id="UP001054945"/>
    </source>
</evidence>
<accession>A0AAV4R5Q7</accession>
<dbReference type="EMBL" id="BPLR01007256">
    <property type="protein sequence ID" value="GIY15641.1"/>
    <property type="molecule type" value="Genomic_DNA"/>
</dbReference>
<keyword evidence="2" id="KW-1185">Reference proteome</keyword>
<proteinExistence type="predicted"/>
<name>A0AAV4R5Q7_CAEEX</name>
<dbReference type="AlphaFoldDB" id="A0AAV4R5Q7"/>
<sequence length="97" mass="10995">MFVVSRPAACEVIDHGPVCGIPVFSAANLLLPRKSKKSSKVHSANATLRLKTDVPRHRITEDSALLPKRRCSAEYPKELNLIKVRTSRLPFQLREFW</sequence>
<gene>
    <name evidence="1" type="ORF">CEXT_157061</name>
</gene>
<organism evidence="1 2">
    <name type="scientific">Caerostris extrusa</name>
    <name type="common">Bark spider</name>
    <name type="synonym">Caerostris bankana</name>
    <dbReference type="NCBI Taxonomy" id="172846"/>
    <lineage>
        <taxon>Eukaryota</taxon>
        <taxon>Metazoa</taxon>
        <taxon>Ecdysozoa</taxon>
        <taxon>Arthropoda</taxon>
        <taxon>Chelicerata</taxon>
        <taxon>Arachnida</taxon>
        <taxon>Araneae</taxon>
        <taxon>Araneomorphae</taxon>
        <taxon>Entelegynae</taxon>
        <taxon>Araneoidea</taxon>
        <taxon>Araneidae</taxon>
        <taxon>Caerostris</taxon>
    </lineage>
</organism>
<dbReference type="Proteomes" id="UP001054945">
    <property type="component" value="Unassembled WGS sequence"/>
</dbReference>
<comment type="caution">
    <text evidence="1">The sequence shown here is derived from an EMBL/GenBank/DDBJ whole genome shotgun (WGS) entry which is preliminary data.</text>
</comment>
<protein>
    <submittedName>
        <fullName evidence="1">Uncharacterized protein</fullName>
    </submittedName>
</protein>